<gene>
    <name evidence="2" type="ORF">SASPL_139631</name>
</gene>
<evidence type="ECO:0000313" key="3">
    <source>
        <dbReference type="Proteomes" id="UP000298416"/>
    </source>
</evidence>
<proteinExistence type="predicted"/>
<evidence type="ECO:0000256" key="1">
    <source>
        <dbReference type="SAM" id="MobiDB-lite"/>
    </source>
</evidence>
<feature type="compositionally biased region" description="Low complexity" evidence="1">
    <location>
        <begin position="84"/>
        <end position="102"/>
    </location>
</feature>
<feature type="compositionally biased region" description="Acidic residues" evidence="1">
    <location>
        <begin position="109"/>
        <end position="119"/>
    </location>
</feature>
<sequence>MDPLNRFSNSPAATTQSRSCHEEPTVVLQPLLSPTSLQHSAIPPMASAAVPPPSSHLPSTRPTTQLRDGMSFCEDEDDSDLHWDVVGVSDSSSSPSCVDNCSQQKCLDSDDDYEDDRVDGDERRSYNLTAVEFQLLKVPVQRFMEDKQFGGGGVEMMPMSGAGA</sequence>
<organism evidence="2">
    <name type="scientific">Salvia splendens</name>
    <name type="common">Scarlet sage</name>
    <dbReference type="NCBI Taxonomy" id="180675"/>
    <lineage>
        <taxon>Eukaryota</taxon>
        <taxon>Viridiplantae</taxon>
        <taxon>Streptophyta</taxon>
        <taxon>Embryophyta</taxon>
        <taxon>Tracheophyta</taxon>
        <taxon>Spermatophyta</taxon>
        <taxon>Magnoliopsida</taxon>
        <taxon>eudicotyledons</taxon>
        <taxon>Gunneridae</taxon>
        <taxon>Pentapetalae</taxon>
        <taxon>asterids</taxon>
        <taxon>lamiids</taxon>
        <taxon>Lamiales</taxon>
        <taxon>Lamiaceae</taxon>
        <taxon>Nepetoideae</taxon>
        <taxon>Mentheae</taxon>
        <taxon>Salviinae</taxon>
        <taxon>Salvia</taxon>
        <taxon>Salvia subgen. Calosphace</taxon>
        <taxon>core Calosphace</taxon>
    </lineage>
</organism>
<dbReference type="AlphaFoldDB" id="A0A8X8WQM8"/>
<dbReference type="EMBL" id="PNBA02000015">
    <property type="protein sequence ID" value="KAG6398176.1"/>
    <property type="molecule type" value="Genomic_DNA"/>
</dbReference>
<reference evidence="2" key="1">
    <citation type="submission" date="2018-01" db="EMBL/GenBank/DDBJ databases">
        <authorList>
            <person name="Mao J.F."/>
        </authorList>
    </citation>
    <scope>NUCLEOTIDE SEQUENCE</scope>
    <source>
        <strain evidence="2">Huo1</strain>
        <tissue evidence="2">Leaf</tissue>
    </source>
</reference>
<feature type="compositionally biased region" description="Low complexity" evidence="1">
    <location>
        <begin position="40"/>
        <end position="49"/>
    </location>
</feature>
<dbReference type="Proteomes" id="UP000298416">
    <property type="component" value="Unassembled WGS sequence"/>
</dbReference>
<feature type="compositionally biased region" description="Polar residues" evidence="1">
    <location>
        <begin position="1"/>
        <end position="18"/>
    </location>
</feature>
<keyword evidence="3" id="KW-1185">Reference proteome</keyword>
<evidence type="ECO:0000313" key="2">
    <source>
        <dbReference type="EMBL" id="KAG6398176.1"/>
    </source>
</evidence>
<feature type="region of interest" description="Disordered" evidence="1">
    <location>
        <begin position="1"/>
        <end position="121"/>
    </location>
</feature>
<protein>
    <submittedName>
        <fullName evidence="2">Uncharacterized protein</fullName>
    </submittedName>
</protein>
<comment type="caution">
    <text evidence="2">The sequence shown here is derived from an EMBL/GenBank/DDBJ whole genome shotgun (WGS) entry which is preliminary data.</text>
</comment>
<name>A0A8X8WQM8_SALSN</name>
<accession>A0A8X8WQM8</accession>
<reference evidence="2" key="2">
    <citation type="submission" date="2020-08" db="EMBL/GenBank/DDBJ databases">
        <title>Plant Genome Project.</title>
        <authorList>
            <person name="Zhang R.-G."/>
        </authorList>
    </citation>
    <scope>NUCLEOTIDE SEQUENCE</scope>
    <source>
        <strain evidence="2">Huo1</strain>
        <tissue evidence="2">Leaf</tissue>
    </source>
</reference>